<organism evidence="10 11">
    <name type="scientific">Luteimonas granuli</name>
    <dbReference type="NCBI Taxonomy" id="1176533"/>
    <lineage>
        <taxon>Bacteria</taxon>
        <taxon>Pseudomonadati</taxon>
        <taxon>Pseudomonadota</taxon>
        <taxon>Gammaproteobacteria</taxon>
        <taxon>Lysobacterales</taxon>
        <taxon>Lysobacteraceae</taxon>
        <taxon>Luteimonas</taxon>
    </lineage>
</organism>
<dbReference type="InterPro" id="IPR001586">
    <property type="entry name" value="Beta-lactam_class-C_AS"/>
</dbReference>
<dbReference type="GO" id="GO:0046677">
    <property type="term" value="P:response to antibiotic"/>
    <property type="evidence" value="ECO:0007669"/>
    <property type="project" value="UniProtKB-UniRule"/>
</dbReference>
<evidence type="ECO:0000313" key="10">
    <source>
        <dbReference type="EMBL" id="QDW67354.1"/>
    </source>
</evidence>
<feature type="region of interest" description="Disordered" evidence="7">
    <location>
        <begin position="1"/>
        <end position="34"/>
    </location>
</feature>
<dbReference type="PANTHER" id="PTHR46825">
    <property type="entry name" value="D-ALANYL-D-ALANINE-CARBOXYPEPTIDASE/ENDOPEPTIDASE AMPH"/>
    <property type="match status" value="1"/>
</dbReference>
<evidence type="ECO:0000256" key="1">
    <source>
        <dbReference type="ARBA" id="ARBA00001526"/>
    </source>
</evidence>
<dbReference type="InterPro" id="IPR050491">
    <property type="entry name" value="AmpC-like"/>
</dbReference>
<protein>
    <recommendedName>
        <fullName evidence="3 6">Beta-lactamase</fullName>
        <ecNumber evidence="3 6">3.5.2.6</ecNumber>
    </recommendedName>
</protein>
<dbReference type="Pfam" id="PF00144">
    <property type="entry name" value="Beta-lactamase"/>
    <property type="match status" value="1"/>
</dbReference>
<dbReference type="Proteomes" id="UP000316584">
    <property type="component" value="Chromosome"/>
</dbReference>
<feature type="region of interest" description="Disordered" evidence="7">
    <location>
        <begin position="118"/>
        <end position="137"/>
    </location>
</feature>
<dbReference type="GO" id="GO:0017001">
    <property type="term" value="P:antibiotic catabolic process"/>
    <property type="evidence" value="ECO:0007669"/>
    <property type="project" value="InterPro"/>
</dbReference>
<dbReference type="OrthoDB" id="119951at2"/>
<keyword evidence="4 6" id="KW-0378">Hydrolase</keyword>
<name>A0A518N605_9GAMM</name>
<comment type="catalytic activity">
    <reaction evidence="1 6">
        <text>a beta-lactam + H2O = a substituted beta-amino acid</text>
        <dbReference type="Rhea" id="RHEA:20401"/>
        <dbReference type="ChEBI" id="CHEBI:15377"/>
        <dbReference type="ChEBI" id="CHEBI:35627"/>
        <dbReference type="ChEBI" id="CHEBI:140347"/>
        <dbReference type="EC" id="3.5.2.6"/>
    </reaction>
</comment>
<evidence type="ECO:0000313" key="11">
    <source>
        <dbReference type="Proteomes" id="UP000316584"/>
    </source>
</evidence>
<dbReference type="SUPFAM" id="SSF56601">
    <property type="entry name" value="beta-lactamase/transpeptidase-like"/>
    <property type="match status" value="1"/>
</dbReference>
<accession>A0A518N605</accession>
<proteinExistence type="inferred from homology"/>
<dbReference type="InterPro" id="IPR001466">
    <property type="entry name" value="Beta-lactam-related"/>
</dbReference>
<feature type="region of interest" description="Disordered" evidence="7">
    <location>
        <begin position="65"/>
        <end position="85"/>
    </location>
</feature>
<dbReference type="Pfam" id="PF11954">
    <property type="entry name" value="DUF3471"/>
    <property type="match status" value="1"/>
</dbReference>
<dbReference type="InterPro" id="IPR021860">
    <property type="entry name" value="Peptidase_S12_Pab87-rel_C"/>
</dbReference>
<sequence>MARGDALREPAVAPRAPQARRCALEDRAAARSPRNHRWRIRGDLLRSDDDRRVVQRGMAPGRIRAAGGRVGGGAAVPHAPPPAARARAGARTRPARVPGAAARCSAGPGPAARAGLALVPGPARHRPGGPDAGTRRPDRRCAALHRRDAGAVRGPGLGESLRGANAVPRPCRCAGAPARRSGRGQLIAATHGAGAAPTSSIIDKERPMQLPLASILPLCAALALAASANARAGDDAALASIVDQRLAGDRTGACMAVAVIDGDRVSRTFRCADPAAAARIGPDSAFEIGSVSKTMTSTLLAELVAEGKVSLDDPLSAYLPEGTNVPAFEGSPILLRHVVTHTSGLPALPARMAVTDPGDPYATLTIDDLLASLGDVTLAHAPGTRFEYSNFASMVLSHALARRAGTDFETLIDERLFTPLGMDRAYVSRRPEGVRAAGGHTPNGLPAPAWTIPVDAAGVGGVRATLEDMVRYVRANLDPAATPLHAAIELAHAPVSRQPPMAMNWMLMPVAGRTVLVHEGGTGGFSSFVSVDEGKRRGVVILSDTAWHSMGGLGSLGLHLVDASLPLGGPRRMATPPAELLQGLAGEYQLQGLMKMSLRHREGKLYFQAEGQGEYELGYDSAGDFFPTVADALLKPRRQADGSYAFLWVQGGGMIPATRLDAGAASAPALSTAVLADYAGEYPLAPGFALTVRERDGRLHAQATGQGEFALDPAGPDRFEAAAYGIGIEFKRGADGSVASLDLHQGGRVTHAERR</sequence>
<feature type="compositionally biased region" description="Low complexity" evidence="7">
    <location>
        <begin position="10"/>
        <end position="21"/>
    </location>
</feature>
<evidence type="ECO:0000256" key="5">
    <source>
        <dbReference type="ARBA" id="ARBA00023251"/>
    </source>
</evidence>
<dbReference type="PROSITE" id="PS00336">
    <property type="entry name" value="BETA_LACTAMASE_C"/>
    <property type="match status" value="1"/>
</dbReference>
<dbReference type="Gene3D" id="3.40.710.10">
    <property type="entry name" value="DD-peptidase/beta-lactamase superfamily"/>
    <property type="match status" value="1"/>
</dbReference>
<evidence type="ECO:0000256" key="3">
    <source>
        <dbReference type="ARBA" id="ARBA00012865"/>
    </source>
</evidence>
<evidence type="ECO:0000256" key="4">
    <source>
        <dbReference type="ARBA" id="ARBA00022801"/>
    </source>
</evidence>
<dbReference type="KEGG" id="lug:FPZ22_11055"/>
<dbReference type="EMBL" id="CP042218">
    <property type="protein sequence ID" value="QDW67354.1"/>
    <property type="molecule type" value="Genomic_DNA"/>
</dbReference>
<feature type="domain" description="Beta-lactamase-related" evidence="8">
    <location>
        <begin position="241"/>
        <end position="544"/>
    </location>
</feature>
<keyword evidence="11" id="KW-1185">Reference proteome</keyword>
<dbReference type="AlphaFoldDB" id="A0A518N605"/>
<dbReference type="GO" id="GO:0030288">
    <property type="term" value="C:outer membrane-bounded periplasmic space"/>
    <property type="evidence" value="ECO:0007669"/>
    <property type="project" value="InterPro"/>
</dbReference>
<dbReference type="EC" id="3.5.2.6" evidence="3 6"/>
<dbReference type="PANTHER" id="PTHR46825:SF8">
    <property type="entry name" value="BETA-LACTAMASE-RELATED"/>
    <property type="match status" value="1"/>
</dbReference>
<gene>
    <name evidence="10" type="ORF">FPZ22_11055</name>
</gene>
<dbReference type="InterPro" id="IPR012338">
    <property type="entry name" value="Beta-lactam/transpept-like"/>
</dbReference>
<evidence type="ECO:0000256" key="7">
    <source>
        <dbReference type="SAM" id="MobiDB-lite"/>
    </source>
</evidence>
<comment type="similarity">
    <text evidence="2 6">Belongs to the class-C beta-lactamase family.</text>
</comment>
<evidence type="ECO:0000259" key="8">
    <source>
        <dbReference type="Pfam" id="PF00144"/>
    </source>
</evidence>
<evidence type="ECO:0000256" key="6">
    <source>
        <dbReference type="RuleBase" id="RU361140"/>
    </source>
</evidence>
<dbReference type="GO" id="GO:0008800">
    <property type="term" value="F:beta-lactamase activity"/>
    <property type="evidence" value="ECO:0007669"/>
    <property type="project" value="UniProtKB-UniRule"/>
</dbReference>
<keyword evidence="5 6" id="KW-0046">Antibiotic resistance</keyword>
<reference evidence="10 11" key="1">
    <citation type="submission" date="2019-07" db="EMBL/GenBank/DDBJ databases">
        <title>Full genome sequence of Luteimonas sp. Gr-4.</title>
        <authorList>
            <person name="Im W.-T."/>
        </authorList>
    </citation>
    <scope>NUCLEOTIDE SEQUENCE [LARGE SCALE GENOMIC DNA]</scope>
    <source>
        <strain evidence="10 11">Gr-4</strain>
    </source>
</reference>
<evidence type="ECO:0000256" key="2">
    <source>
        <dbReference type="ARBA" id="ARBA00007840"/>
    </source>
</evidence>
<feature type="domain" description="Peptidase S12 Pab87-related C-terminal" evidence="9">
    <location>
        <begin position="666"/>
        <end position="744"/>
    </location>
</feature>
<evidence type="ECO:0000259" key="9">
    <source>
        <dbReference type="Pfam" id="PF11954"/>
    </source>
</evidence>